<evidence type="ECO:0000256" key="9">
    <source>
        <dbReference type="ARBA" id="ARBA00022833"/>
    </source>
</evidence>
<keyword evidence="14" id="KW-0934">Plastid</keyword>
<dbReference type="InterPro" id="IPR030846">
    <property type="entry name" value="DnaG_bac"/>
</dbReference>
<evidence type="ECO:0000256" key="6">
    <source>
        <dbReference type="ARBA" id="ARBA00022705"/>
    </source>
</evidence>
<dbReference type="HAMAP" id="MF_00974">
    <property type="entry name" value="DNA_primase_DnaG"/>
    <property type="match status" value="1"/>
</dbReference>
<dbReference type="SUPFAM" id="SSF57783">
    <property type="entry name" value="Zinc beta-ribbon"/>
    <property type="match status" value="1"/>
</dbReference>
<dbReference type="Pfam" id="PF08275">
    <property type="entry name" value="DNAG_N"/>
    <property type="match status" value="1"/>
</dbReference>
<dbReference type="SUPFAM" id="SSF56731">
    <property type="entry name" value="DNA primase core"/>
    <property type="match status" value="1"/>
</dbReference>
<dbReference type="InterPro" id="IPR013264">
    <property type="entry name" value="DNAG_N"/>
</dbReference>
<keyword evidence="3" id="KW-0639">Primosome</keyword>
<keyword evidence="6" id="KW-0235">DNA replication</keyword>
<dbReference type="GO" id="GO:0006269">
    <property type="term" value="P:DNA replication, synthesis of primer"/>
    <property type="evidence" value="ECO:0007669"/>
    <property type="project" value="UniProtKB-KW"/>
</dbReference>
<keyword evidence="7" id="KW-0479">Metal-binding</keyword>
<dbReference type="NCBIfam" id="TIGR01391">
    <property type="entry name" value="dnaG"/>
    <property type="match status" value="1"/>
</dbReference>
<evidence type="ECO:0000256" key="4">
    <source>
        <dbReference type="ARBA" id="ARBA00022679"/>
    </source>
</evidence>
<dbReference type="Pfam" id="PF01807">
    <property type="entry name" value="Zn_ribbon_DnaG"/>
    <property type="match status" value="1"/>
</dbReference>
<dbReference type="GO" id="GO:0003677">
    <property type="term" value="F:DNA binding"/>
    <property type="evidence" value="ECO:0007669"/>
    <property type="project" value="UniProtKB-KW"/>
</dbReference>
<proteinExistence type="inferred from homology"/>
<dbReference type="AlphaFoldDB" id="A0A2H4ZNJ8"/>
<geneLocation type="plastid" evidence="14"/>
<dbReference type="CDD" id="cd03364">
    <property type="entry name" value="TOPRIM_DnaG_primases"/>
    <property type="match status" value="1"/>
</dbReference>
<accession>A0A2H4ZNJ8</accession>
<evidence type="ECO:0000256" key="1">
    <source>
        <dbReference type="ARBA" id="ARBA00001947"/>
    </source>
</evidence>
<dbReference type="SMART" id="SM00493">
    <property type="entry name" value="TOPRIM"/>
    <property type="match status" value="1"/>
</dbReference>
<dbReference type="InterPro" id="IPR019475">
    <property type="entry name" value="DNA_primase_DnaB-bd"/>
</dbReference>
<dbReference type="InterPro" id="IPR036977">
    <property type="entry name" value="DNA_primase_Znf_CHC2"/>
</dbReference>
<evidence type="ECO:0000259" key="13">
    <source>
        <dbReference type="PROSITE" id="PS50880"/>
    </source>
</evidence>
<dbReference type="InterPro" id="IPR006171">
    <property type="entry name" value="TOPRIM_dom"/>
</dbReference>
<keyword evidence="8" id="KW-0863">Zinc-finger</keyword>
<keyword evidence="5" id="KW-0548">Nucleotidyltransferase</keyword>
<evidence type="ECO:0000256" key="8">
    <source>
        <dbReference type="ARBA" id="ARBA00022771"/>
    </source>
</evidence>
<evidence type="ECO:0000256" key="12">
    <source>
        <dbReference type="ARBA" id="ARBA00023163"/>
    </source>
</evidence>
<dbReference type="InterPro" id="IPR006295">
    <property type="entry name" value="DNA_primase_DnaG"/>
</dbReference>
<dbReference type="InterPro" id="IPR002694">
    <property type="entry name" value="Znf_CHC2"/>
</dbReference>
<organism evidence="14">
    <name type="scientific">Paulinella longichromatophora</name>
    <dbReference type="NCBI Taxonomy" id="1708747"/>
    <lineage>
        <taxon>Eukaryota</taxon>
        <taxon>Sar</taxon>
        <taxon>Rhizaria</taxon>
        <taxon>Cercozoa</taxon>
        <taxon>Imbricatea</taxon>
        <taxon>Silicofilosea</taxon>
        <taxon>Euglyphida</taxon>
        <taxon>Paulinellidae</taxon>
        <taxon>Paulinella</taxon>
    </lineage>
</organism>
<dbReference type="PANTHER" id="PTHR30313:SF2">
    <property type="entry name" value="DNA PRIMASE"/>
    <property type="match status" value="1"/>
</dbReference>
<evidence type="ECO:0000256" key="3">
    <source>
        <dbReference type="ARBA" id="ARBA00022515"/>
    </source>
</evidence>
<dbReference type="Pfam" id="PF10410">
    <property type="entry name" value="DnaB_bind"/>
    <property type="match status" value="1"/>
</dbReference>
<dbReference type="GO" id="GO:0005737">
    <property type="term" value="C:cytoplasm"/>
    <property type="evidence" value="ECO:0007669"/>
    <property type="project" value="TreeGrafter"/>
</dbReference>
<keyword evidence="4" id="KW-0808">Transferase</keyword>
<dbReference type="FunFam" id="3.90.580.10:FF:000001">
    <property type="entry name" value="DNA primase"/>
    <property type="match status" value="1"/>
</dbReference>
<evidence type="ECO:0000256" key="5">
    <source>
        <dbReference type="ARBA" id="ARBA00022695"/>
    </source>
</evidence>
<sequence>MNRQFLHQRTIEAVKERLNIIDVISDHVILKKRGREFVGICPFHDDKSPSMTVSQDKQFYHCFSCGAGGNAIKFLMALQGRSFQDVVLDLARKYQLPIDSMGKENQKKLQQQISNRQQLYRILALANKWFCQQLYEPIGSKTLIYLKKERKLNQEVINKFGLGYAPESWDSLLEYLHKTNDFTIESLEASGLIKPRNNSLGFCDMFRNRVMIPIRDQQGRTIAFGGRSLDESNPKYLNSPETEVFQKRKCLFGINMAYNSIQESDKAIVVEGYFDVIALYSAGITNVVASLGTTLNKQQITQLCHYTRNKRIVLNFDTDSAGTNAAERAINEVEALALKGQIELRILHISGAKDPDDFIKSHTFSQYQSLLDQAPLWFDWQINQILKDKDLHETEQFQQVIRALLPLLKKLSQPILRSHYLKKVAELLSSGQSRFALHLEEDLHRHIMNKNQYSPHALSYHNYSKQLKLQELAEEEILRIYIHCGSSRITIHQQLSQDKKCDFLVPAHSWIWTIIEQVTLDKELASLNLPKILPDIQAPENNLSFETKLVHLLNPSEVQLLALTQPLLQLRGAIAVIEKQNSLKRCRHLLDAWANQQLQTFEDCIRILMEQERYESPGPINMESKMESMFFMLNADKIRFQELYYKERKRISYLDMQRWTNLGIEVSPL</sequence>
<keyword evidence="12" id="KW-0804">Transcription</keyword>
<keyword evidence="11" id="KW-0238">DNA-binding</keyword>
<name>A0A2H4ZNJ8_9EUKA</name>
<dbReference type="InterPro" id="IPR037068">
    <property type="entry name" value="DNA_primase_core_N_sf"/>
</dbReference>
<dbReference type="EMBL" id="MG264610">
    <property type="protein sequence ID" value="AUG32106.1"/>
    <property type="molecule type" value="Genomic_DNA"/>
</dbReference>
<dbReference type="Pfam" id="PF13155">
    <property type="entry name" value="Toprim_2"/>
    <property type="match status" value="1"/>
</dbReference>
<keyword evidence="9" id="KW-0862">Zinc</keyword>
<evidence type="ECO:0000313" key="14">
    <source>
        <dbReference type="EMBL" id="AUG32106.1"/>
    </source>
</evidence>
<gene>
    <name evidence="14" type="primary">dnaG</name>
    <name evidence="14" type="ORF">PLO_098</name>
</gene>
<dbReference type="Gene3D" id="3.90.980.10">
    <property type="entry name" value="DNA primase, catalytic core, N-terminal domain"/>
    <property type="match status" value="1"/>
</dbReference>
<comment type="cofactor">
    <cofactor evidence="1">
        <name>Zn(2+)</name>
        <dbReference type="ChEBI" id="CHEBI:29105"/>
    </cofactor>
</comment>
<dbReference type="PROSITE" id="PS50880">
    <property type="entry name" value="TOPRIM"/>
    <property type="match status" value="1"/>
</dbReference>
<keyword evidence="2" id="KW-0240">DNA-directed RNA polymerase</keyword>
<feature type="domain" description="Toprim" evidence="13">
    <location>
        <begin position="265"/>
        <end position="350"/>
    </location>
</feature>
<dbReference type="InterPro" id="IPR050219">
    <property type="entry name" value="DnaG_primase"/>
</dbReference>
<evidence type="ECO:0000256" key="11">
    <source>
        <dbReference type="ARBA" id="ARBA00023125"/>
    </source>
</evidence>
<keyword evidence="10" id="KW-0460">Magnesium</keyword>
<dbReference type="PANTHER" id="PTHR30313">
    <property type="entry name" value="DNA PRIMASE"/>
    <property type="match status" value="1"/>
</dbReference>
<dbReference type="GO" id="GO:0008270">
    <property type="term" value="F:zinc ion binding"/>
    <property type="evidence" value="ECO:0007669"/>
    <property type="project" value="UniProtKB-KW"/>
</dbReference>
<dbReference type="SMART" id="SM00400">
    <property type="entry name" value="ZnF_CHCC"/>
    <property type="match status" value="1"/>
</dbReference>
<evidence type="ECO:0000256" key="7">
    <source>
        <dbReference type="ARBA" id="ARBA00022723"/>
    </source>
</evidence>
<protein>
    <submittedName>
        <fullName evidence="14">DNA primase</fullName>
    </submittedName>
</protein>
<dbReference type="Gene3D" id="3.40.1360.10">
    <property type="match status" value="1"/>
</dbReference>
<evidence type="ECO:0000256" key="10">
    <source>
        <dbReference type="ARBA" id="ARBA00022842"/>
    </source>
</evidence>
<dbReference type="FunFam" id="3.90.980.10:FF:000001">
    <property type="entry name" value="DNA primase"/>
    <property type="match status" value="1"/>
</dbReference>
<dbReference type="GO" id="GO:0000428">
    <property type="term" value="C:DNA-directed RNA polymerase complex"/>
    <property type="evidence" value="ECO:0007669"/>
    <property type="project" value="UniProtKB-KW"/>
</dbReference>
<evidence type="ECO:0000256" key="2">
    <source>
        <dbReference type="ARBA" id="ARBA00022478"/>
    </source>
</evidence>
<reference evidence="14" key="1">
    <citation type="submission" date="2017-10" db="EMBL/GenBank/DDBJ databases">
        <title>Paulinella longichromatophora chromatophore genome.</title>
        <authorList>
            <person name="Lhee D."/>
            <person name="Yoon H.S."/>
        </authorList>
    </citation>
    <scope>NUCLEOTIDE SEQUENCE</scope>
</reference>
<dbReference type="GO" id="GO:0003899">
    <property type="term" value="F:DNA-directed RNA polymerase activity"/>
    <property type="evidence" value="ECO:0007669"/>
    <property type="project" value="InterPro"/>
</dbReference>
<dbReference type="InterPro" id="IPR034151">
    <property type="entry name" value="TOPRIM_DnaG_bac"/>
</dbReference>
<dbReference type="Gene3D" id="3.90.580.10">
    <property type="entry name" value="Zinc finger, CHC2-type domain"/>
    <property type="match status" value="1"/>
</dbReference>